<evidence type="ECO:0000313" key="2">
    <source>
        <dbReference type="Proteomes" id="UP000886723"/>
    </source>
</evidence>
<sequence length="421" mass="47760">MAEIKAFCAVRPRKDLADKIAALPYDVYSRSEAAELVKKNPCSFLKIDRPEVQFDQETDMYAPQVYQAAGDTLREMMEKGEFVQEETPCLYLYELTMDGQTQTGVCCCASVADYENGVIKRHENTRQDKEEDRIRHVEACGAQTGPIFLACRDHDRLTALEEQVKKEEPLYSFTAEDGIRHQMWRISRGETIHEICEIFGGMDSLYIADGHHRAASAVSVAVRRRKMTDPSGQIGKDGEVSLEMLPESEAFLSVIFPESELKVLDYNRWVKDLNGASGEEFLEKVKERFHLTPLSGAAHPEKKGVFTMYLEGQWYRLEEKDRKNRTDAVDSLDVSILQNEILSPILGIGDPKTDQRIRFIGGIRGLSSLEQMTDENGGVAFAMYPTSMEELFRVADQGRLMPPKSTWFEPKLRSGLLIHKI</sequence>
<dbReference type="EMBL" id="DVON01000115">
    <property type="protein sequence ID" value="HIV12556.1"/>
    <property type="molecule type" value="Genomic_DNA"/>
</dbReference>
<dbReference type="PANTHER" id="PTHR36454">
    <property type="entry name" value="LMO2823 PROTEIN"/>
    <property type="match status" value="1"/>
</dbReference>
<dbReference type="PIRSF" id="PIRSF033563">
    <property type="entry name" value="UCP033563"/>
    <property type="match status" value="1"/>
</dbReference>
<reference evidence="1" key="2">
    <citation type="journal article" date="2021" name="PeerJ">
        <title>Extensive microbial diversity within the chicken gut microbiome revealed by metagenomics and culture.</title>
        <authorList>
            <person name="Gilroy R."/>
            <person name="Ravi A."/>
            <person name="Getino M."/>
            <person name="Pursley I."/>
            <person name="Horton D.L."/>
            <person name="Alikhan N.F."/>
            <person name="Baker D."/>
            <person name="Gharbi K."/>
            <person name="Hall N."/>
            <person name="Watson M."/>
            <person name="Adriaenssens E.M."/>
            <person name="Foster-Nyarko E."/>
            <person name="Jarju S."/>
            <person name="Secka A."/>
            <person name="Antonio M."/>
            <person name="Oren A."/>
            <person name="Chaudhuri R.R."/>
            <person name="La Ragione R."/>
            <person name="Hildebrand F."/>
            <person name="Pallen M.J."/>
        </authorList>
    </citation>
    <scope>NUCLEOTIDE SEQUENCE</scope>
    <source>
        <strain evidence="1">ChiBcec2-4451</strain>
    </source>
</reference>
<dbReference type="AlphaFoldDB" id="A0A9D1NTI5"/>
<dbReference type="Proteomes" id="UP000886723">
    <property type="component" value="Unassembled WGS sequence"/>
</dbReference>
<protein>
    <submittedName>
        <fullName evidence="1">DUF1015 domain-containing protein</fullName>
    </submittedName>
</protein>
<dbReference type="Pfam" id="PF06245">
    <property type="entry name" value="DUF1015"/>
    <property type="match status" value="1"/>
</dbReference>
<comment type="caution">
    <text evidence="1">The sequence shown here is derived from an EMBL/GenBank/DDBJ whole genome shotgun (WGS) entry which is preliminary data.</text>
</comment>
<reference evidence="1" key="1">
    <citation type="submission" date="2020-10" db="EMBL/GenBank/DDBJ databases">
        <authorList>
            <person name="Gilroy R."/>
        </authorList>
    </citation>
    <scope>NUCLEOTIDE SEQUENCE</scope>
    <source>
        <strain evidence="1">ChiBcec2-4451</strain>
    </source>
</reference>
<gene>
    <name evidence="1" type="ORF">IAA63_05375</name>
</gene>
<accession>A0A9D1NTI5</accession>
<evidence type="ECO:0000313" key="1">
    <source>
        <dbReference type="EMBL" id="HIV12556.1"/>
    </source>
</evidence>
<proteinExistence type="predicted"/>
<name>A0A9D1NTI5_9FIRM</name>
<organism evidence="1 2">
    <name type="scientific">Candidatus Pullilachnospira stercoravium</name>
    <dbReference type="NCBI Taxonomy" id="2840913"/>
    <lineage>
        <taxon>Bacteria</taxon>
        <taxon>Bacillati</taxon>
        <taxon>Bacillota</taxon>
        <taxon>Clostridia</taxon>
        <taxon>Lachnospirales</taxon>
        <taxon>Lachnospiraceae</taxon>
        <taxon>Lachnospiraceae incertae sedis</taxon>
        <taxon>Candidatus Pullilachnospira</taxon>
    </lineage>
</organism>
<dbReference type="PANTHER" id="PTHR36454:SF1">
    <property type="entry name" value="DUF1015 DOMAIN-CONTAINING PROTEIN"/>
    <property type="match status" value="1"/>
</dbReference>
<dbReference type="InterPro" id="IPR008323">
    <property type="entry name" value="UCP033563"/>
</dbReference>